<name>A0A212IZ75_9BACT</name>
<dbReference type="RefSeq" id="WP_296946594.1">
    <property type="nucleotide sequence ID" value="NZ_LT599021.1"/>
</dbReference>
<dbReference type="PROSITE" id="PS51257">
    <property type="entry name" value="PROKAR_LIPOPROTEIN"/>
    <property type="match status" value="1"/>
</dbReference>
<protein>
    <submittedName>
        <fullName evidence="1">Uncharacterized protein</fullName>
    </submittedName>
</protein>
<accession>A0A212IZ75</accession>
<proteinExistence type="predicted"/>
<dbReference type="EMBL" id="FLUL01000001">
    <property type="protein sequence ID" value="SBV92518.1"/>
    <property type="molecule type" value="Genomic_DNA"/>
</dbReference>
<organism evidence="1">
    <name type="scientific">uncultured Dysgonomonas sp</name>
    <dbReference type="NCBI Taxonomy" id="206096"/>
    <lineage>
        <taxon>Bacteria</taxon>
        <taxon>Pseudomonadati</taxon>
        <taxon>Bacteroidota</taxon>
        <taxon>Bacteroidia</taxon>
        <taxon>Bacteroidales</taxon>
        <taxon>Dysgonomonadaceae</taxon>
        <taxon>Dysgonomonas</taxon>
        <taxon>environmental samples</taxon>
    </lineage>
</organism>
<reference evidence="1" key="1">
    <citation type="submission" date="2016-04" db="EMBL/GenBank/DDBJ databases">
        <authorList>
            <person name="Evans L.H."/>
            <person name="Alamgir A."/>
            <person name="Owens N."/>
            <person name="Weber N.D."/>
            <person name="Virtaneva K."/>
            <person name="Barbian K."/>
            <person name="Babar A."/>
            <person name="Rosenke K."/>
        </authorList>
    </citation>
    <scope>NUCLEOTIDE SEQUENCE</scope>
    <source>
        <strain evidence="1">86-2</strain>
    </source>
</reference>
<evidence type="ECO:0000313" key="1">
    <source>
        <dbReference type="EMBL" id="SBV92518.1"/>
    </source>
</evidence>
<sequence length="202" mass="23392">MKAIFITIFILLVFSCNHNTNKQQSRIGSYENIADTCDSGINSIDVLYYNYIFVNSRARNWDDLQLRIPTFIDDNQKDGILDAKIEDCNILKEINKELKQVKLYKSQYKIDIRIAATVNYKDGSKKKISIGGIYSTDIAVDDLILDSSGNKLKYLIKNNIGFYAWMGEKMLSEMNELRDTIYVQRPFVESAYYKLYINKKGN</sequence>
<gene>
    <name evidence="1" type="ORF">KL86DYS2_10377</name>
</gene>
<dbReference type="AlphaFoldDB" id="A0A212IZ75"/>